<feature type="region of interest" description="Disordered" evidence="1">
    <location>
        <begin position="87"/>
        <end position="117"/>
    </location>
</feature>
<evidence type="ECO:0000313" key="3">
    <source>
        <dbReference type="Proteomes" id="UP000824890"/>
    </source>
</evidence>
<accession>A0ABQ7XTE1</accession>
<sequence>MCLWWSFCLRVEIVRLVGRGPPPVELRGVSQALPSMPARSHFGEFSTDFSEKDKSSDRCHQMEPAGIFFRRDAISTAVHRINWSTRAEASQKMDKLPSGRKPKDGVIFAGKKNRKTK</sequence>
<gene>
    <name evidence="2" type="ORF">HID58_087455</name>
</gene>
<evidence type="ECO:0000256" key="1">
    <source>
        <dbReference type="SAM" id="MobiDB-lite"/>
    </source>
</evidence>
<dbReference type="EMBL" id="JAGKQM010000019">
    <property type="protein sequence ID" value="KAH0859194.1"/>
    <property type="molecule type" value="Genomic_DNA"/>
</dbReference>
<dbReference type="Proteomes" id="UP000824890">
    <property type="component" value="Unassembled WGS sequence"/>
</dbReference>
<name>A0ABQ7XTE1_BRANA</name>
<proteinExistence type="predicted"/>
<keyword evidence="3" id="KW-1185">Reference proteome</keyword>
<comment type="caution">
    <text evidence="2">The sequence shown here is derived from an EMBL/GenBank/DDBJ whole genome shotgun (WGS) entry which is preliminary data.</text>
</comment>
<evidence type="ECO:0000313" key="2">
    <source>
        <dbReference type="EMBL" id="KAH0859194.1"/>
    </source>
</evidence>
<protein>
    <submittedName>
        <fullName evidence="2">Uncharacterized protein</fullName>
    </submittedName>
</protein>
<feature type="compositionally biased region" description="Basic and acidic residues" evidence="1">
    <location>
        <begin position="89"/>
        <end position="104"/>
    </location>
</feature>
<reference evidence="2 3" key="1">
    <citation type="submission" date="2021-05" db="EMBL/GenBank/DDBJ databases">
        <title>Genome Assembly of Synthetic Allotetraploid Brassica napus Reveals Homoeologous Exchanges between Subgenomes.</title>
        <authorList>
            <person name="Davis J.T."/>
        </authorList>
    </citation>
    <scope>NUCLEOTIDE SEQUENCE [LARGE SCALE GENOMIC DNA]</scope>
    <source>
        <strain evidence="3">cv. Da-Ae</strain>
        <tissue evidence="2">Seedling</tissue>
    </source>
</reference>
<organism evidence="2 3">
    <name type="scientific">Brassica napus</name>
    <name type="common">Rape</name>
    <dbReference type="NCBI Taxonomy" id="3708"/>
    <lineage>
        <taxon>Eukaryota</taxon>
        <taxon>Viridiplantae</taxon>
        <taxon>Streptophyta</taxon>
        <taxon>Embryophyta</taxon>
        <taxon>Tracheophyta</taxon>
        <taxon>Spermatophyta</taxon>
        <taxon>Magnoliopsida</taxon>
        <taxon>eudicotyledons</taxon>
        <taxon>Gunneridae</taxon>
        <taxon>Pentapetalae</taxon>
        <taxon>rosids</taxon>
        <taxon>malvids</taxon>
        <taxon>Brassicales</taxon>
        <taxon>Brassicaceae</taxon>
        <taxon>Brassiceae</taxon>
        <taxon>Brassica</taxon>
    </lineage>
</organism>